<evidence type="ECO:0000256" key="1">
    <source>
        <dbReference type="SAM" id="Phobius"/>
    </source>
</evidence>
<keyword evidence="1" id="KW-0472">Membrane</keyword>
<organism evidence="2 5">
    <name type="scientific">Mycobacteroides salmoniphilum</name>
    <dbReference type="NCBI Taxonomy" id="404941"/>
    <lineage>
        <taxon>Bacteria</taxon>
        <taxon>Bacillati</taxon>
        <taxon>Actinomycetota</taxon>
        <taxon>Actinomycetes</taxon>
        <taxon>Mycobacteriales</taxon>
        <taxon>Mycobacteriaceae</taxon>
        <taxon>Mycobacteroides</taxon>
    </lineage>
</organism>
<dbReference type="Proteomes" id="UP000295685">
    <property type="component" value="Unassembled WGS sequence"/>
</dbReference>
<dbReference type="AlphaFoldDB" id="A0A4R8SLG7"/>
<evidence type="ECO:0000313" key="2">
    <source>
        <dbReference type="EMBL" id="TDZ98546.1"/>
    </source>
</evidence>
<evidence type="ECO:0000313" key="5">
    <source>
        <dbReference type="Proteomes" id="UP000295685"/>
    </source>
</evidence>
<evidence type="ECO:0000313" key="3">
    <source>
        <dbReference type="EMBL" id="TEA03076.1"/>
    </source>
</evidence>
<keyword evidence="4" id="KW-1185">Reference proteome</keyword>
<feature type="transmembrane region" description="Helical" evidence="1">
    <location>
        <begin position="205"/>
        <end position="225"/>
    </location>
</feature>
<protein>
    <submittedName>
        <fullName evidence="2">Uncharacterized protein</fullName>
    </submittedName>
</protein>
<comment type="caution">
    <text evidence="2">The sequence shown here is derived from an EMBL/GenBank/DDBJ whole genome shotgun (WGS) entry which is preliminary data.</text>
</comment>
<gene>
    <name evidence="3" type="ORF">CCUG60883_03700</name>
    <name evidence="2" type="ORF">CCUG60885_00416</name>
</gene>
<evidence type="ECO:0000313" key="4">
    <source>
        <dbReference type="Proteomes" id="UP000294844"/>
    </source>
</evidence>
<proteinExistence type="predicted"/>
<dbReference type="EMBL" id="PECK01000001">
    <property type="protein sequence ID" value="TDZ98546.1"/>
    <property type="molecule type" value="Genomic_DNA"/>
</dbReference>
<sequence length="343" mass="36877">MIGVHWCARWAIKTPCVAVLLCAVSAFTIPAVRNLGAPACIALLTGLAVLMAAITVLAEQPRHRAYVQALGALDSTGRTRAIQATWRGPIPTKPSVLAAAIRLSRRLTRDGHPPPAWRKHALGVAAALWALAAIVEFWAGDPRRGTGWALFTVLYTAITVKDRYVARRLRTRLDMLQASSESSPEALQALTEPAVPVAISARRRALIAAAVVAAVAAGGTAAGYAQHLEYTNCRTAYEALTYLREHWSLTDPGAVLPGGPELHTYRQWAAGLKDYAAQTSAASTVTPRLRRLAGLAEHAVLLVEKARGTSDPTVTAQFQREFLQLIKQMSEDSTAAVTHCRDT</sequence>
<feature type="transmembrane region" description="Helical" evidence="1">
    <location>
        <begin position="35"/>
        <end position="58"/>
    </location>
</feature>
<accession>A0A4R8SLG7</accession>
<dbReference type="Proteomes" id="UP000294844">
    <property type="component" value="Unassembled WGS sequence"/>
</dbReference>
<feature type="transmembrane region" description="Helical" evidence="1">
    <location>
        <begin position="12"/>
        <end position="29"/>
    </location>
</feature>
<keyword evidence="1" id="KW-0812">Transmembrane</keyword>
<name>A0A4R8SLG7_9MYCO</name>
<dbReference type="EMBL" id="PECM01000009">
    <property type="protein sequence ID" value="TEA03076.1"/>
    <property type="molecule type" value="Genomic_DNA"/>
</dbReference>
<keyword evidence="1" id="KW-1133">Transmembrane helix</keyword>
<reference evidence="4 5" key="1">
    <citation type="journal article" date="2019" name="Sci. Rep.">
        <title>Extended insight into the Mycobacterium chelonae-abscessus complex through whole genome sequencing of Mycobacterium salmoniphilum outbreak and Mycobacterium salmoniphilum-like strains.</title>
        <authorList>
            <person name="Behra P.R.K."/>
            <person name="Das S."/>
            <person name="Pettersson B.M.F."/>
            <person name="Shirreff L."/>
            <person name="DuCote T."/>
            <person name="Jacobsson K.G."/>
            <person name="Ennis D.G."/>
            <person name="Kirsebom L.A."/>
        </authorList>
    </citation>
    <scope>NUCLEOTIDE SEQUENCE [LARGE SCALE GENOMIC DNA]</scope>
    <source>
        <strain evidence="3 4">CCUG 60883</strain>
        <strain evidence="2 5">CCUG 60885</strain>
    </source>
</reference>